<evidence type="ECO:0000313" key="2">
    <source>
        <dbReference type="Proteomes" id="UP000799777"/>
    </source>
</evidence>
<dbReference type="Proteomes" id="UP000799777">
    <property type="component" value="Unassembled WGS sequence"/>
</dbReference>
<organism evidence="1 2">
    <name type="scientific">Setomelanomma holmii</name>
    <dbReference type="NCBI Taxonomy" id="210430"/>
    <lineage>
        <taxon>Eukaryota</taxon>
        <taxon>Fungi</taxon>
        <taxon>Dikarya</taxon>
        <taxon>Ascomycota</taxon>
        <taxon>Pezizomycotina</taxon>
        <taxon>Dothideomycetes</taxon>
        <taxon>Pleosporomycetidae</taxon>
        <taxon>Pleosporales</taxon>
        <taxon>Pleosporineae</taxon>
        <taxon>Phaeosphaeriaceae</taxon>
        <taxon>Setomelanomma</taxon>
    </lineage>
</organism>
<proteinExistence type="predicted"/>
<reference evidence="1" key="1">
    <citation type="journal article" date="2020" name="Stud. Mycol.">
        <title>101 Dothideomycetes genomes: a test case for predicting lifestyles and emergence of pathogens.</title>
        <authorList>
            <person name="Haridas S."/>
            <person name="Albert R."/>
            <person name="Binder M."/>
            <person name="Bloem J."/>
            <person name="Labutti K."/>
            <person name="Salamov A."/>
            <person name="Andreopoulos B."/>
            <person name="Baker S."/>
            <person name="Barry K."/>
            <person name="Bills G."/>
            <person name="Bluhm B."/>
            <person name="Cannon C."/>
            <person name="Castanera R."/>
            <person name="Culley D."/>
            <person name="Daum C."/>
            <person name="Ezra D."/>
            <person name="Gonzalez J."/>
            <person name="Henrissat B."/>
            <person name="Kuo A."/>
            <person name="Liang C."/>
            <person name="Lipzen A."/>
            <person name="Lutzoni F."/>
            <person name="Magnuson J."/>
            <person name="Mondo S."/>
            <person name="Nolan M."/>
            <person name="Ohm R."/>
            <person name="Pangilinan J."/>
            <person name="Park H.-J."/>
            <person name="Ramirez L."/>
            <person name="Alfaro M."/>
            <person name="Sun H."/>
            <person name="Tritt A."/>
            <person name="Yoshinaga Y."/>
            <person name="Zwiers L.-H."/>
            <person name="Turgeon B."/>
            <person name="Goodwin S."/>
            <person name="Spatafora J."/>
            <person name="Crous P."/>
            <person name="Grigoriev I."/>
        </authorList>
    </citation>
    <scope>NUCLEOTIDE SEQUENCE</scope>
    <source>
        <strain evidence="1">CBS 110217</strain>
    </source>
</reference>
<sequence length="93" mass="9980">MTLFSNLQAAVSALSVNKASAHPTAKDSARVETALFEPETPASNVDDQRVRSGPRVTNVVVKHSSAFNSQREAGMNKLEQLQFVQALKATIIG</sequence>
<keyword evidence="2" id="KW-1185">Reference proteome</keyword>
<dbReference type="OrthoDB" id="3799925at2759"/>
<accession>A0A9P4HK60</accession>
<gene>
    <name evidence="1" type="ORF">EK21DRAFT_46503</name>
</gene>
<name>A0A9P4HK60_9PLEO</name>
<evidence type="ECO:0000313" key="1">
    <source>
        <dbReference type="EMBL" id="KAF2035034.1"/>
    </source>
</evidence>
<feature type="non-terminal residue" evidence="1">
    <location>
        <position position="93"/>
    </location>
</feature>
<dbReference type="EMBL" id="ML978159">
    <property type="protein sequence ID" value="KAF2035034.1"/>
    <property type="molecule type" value="Genomic_DNA"/>
</dbReference>
<dbReference type="AlphaFoldDB" id="A0A9P4HK60"/>
<protein>
    <submittedName>
        <fullName evidence="1">Uncharacterized protein</fullName>
    </submittedName>
</protein>
<comment type="caution">
    <text evidence="1">The sequence shown here is derived from an EMBL/GenBank/DDBJ whole genome shotgun (WGS) entry which is preliminary data.</text>
</comment>